<dbReference type="EC" id="2.4.-.-" evidence="3"/>
<dbReference type="SUPFAM" id="SSF53756">
    <property type="entry name" value="UDP-Glycosyltransferase/glycogen phosphorylase"/>
    <property type="match status" value="1"/>
</dbReference>
<dbReference type="CDD" id="cd03801">
    <property type="entry name" value="GT4_PimA-like"/>
    <property type="match status" value="1"/>
</dbReference>
<evidence type="ECO:0000259" key="2">
    <source>
        <dbReference type="Pfam" id="PF13439"/>
    </source>
</evidence>
<dbReference type="GO" id="GO:0016757">
    <property type="term" value="F:glycosyltransferase activity"/>
    <property type="evidence" value="ECO:0007669"/>
    <property type="project" value="UniProtKB-KW"/>
</dbReference>
<accession>A0ABD5ZBZ1</accession>
<evidence type="ECO:0000313" key="4">
    <source>
        <dbReference type="Proteomes" id="UP001596481"/>
    </source>
</evidence>
<dbReference type="PANTHER" id="PTHR45947:SF3">
    <property type="entry name" value="SULFOQUINOVOSYL TRANSFERASE SQD2"/>
    <property type="match status" value="1"/>
</dbReference>
<protein>
    <submittedName>
        <fullName evidence="3">Glycosyltransferase family 4 protein</fullName>
        <ecNumber evidence="3">2.4.-.-</ecNumber>
    </submittedName>
</protein>
<reference evidence="3 4" key="1">
    <citation type="journal article" date="2019" name="Int. J. Syst. Evol. Microbiol.">
        <title>The Global Catalogue of Microorganisms (GCM) 10K type strain sequencing project: providing services to taxonomists for standard genome sequencing and annotation.</title>
        <authorList>
            <consortium name="The Broad Institute Genomics Platform"/>
            <consortium name="The Broad Institute Genome Sequencing Center for Infectious Disease"/>
            <person name="Wu L."/>
            <person name="Ma J."/>
        </authorList>
    </citation>
    <scope>NUCLEOTIDE SEQUENCE [LARGE SCALE GENOMIC DNA]</scope>
    <source>
        <strain evidence="3 4">DSM 29988</strain>
    </source>
</reference>
<dbReference type="Gene3D" id="3.40.50.2000">
    <property type="entry name" value="Glycogen Phosphorylase B"/>
    <property type="match status" value="2"/>
</dbReference>
<dbReference type="AlphaFoldDB" id="A0ABD5ZBZ1"/>
<dbReference type="Pfam" id="PF13439">
    <property type="entry name" value="Glyco_transf_4"/>
    <property type="match status" value="1"/>
</dbReference>
<dbReference type="InterPro" id="IPR028098">
    <property type="entry name" value="Glyco_trans_4-like_N"/>
</dbReference>
<gene>
    <name evidence="3" type="ORF">ACFQJC_03955</name>
</gene>
<evidence type="ECO:0000313" key="3">
    <source>
        <dbReference type="EMBL" id="MFC7202655.1"/>
    </source>
</evidence>
<keyword evidence="4" id="KW-1185">Reference proteome</keyword>
<keyword evidence="3" id="KW-0808">Transferase</keyword>
<feature type="domain" description="Glycosyl transferase family 1" evidence="1">
    <location>
        <begin position="202"/>
        <end position="347"/>
    </location>
</feature>
<dbReference type="PANTHER" id="PTHR45947">
    <property type="entry name" value="SULFOQUINOVOSYL TRANSFERASE SQD2"/>
    <property type="match status" value="1"/>
</dbReference>
<feature type="domain" description="Glycosyltransferase subfamily 4-like N-terminal" evidence="2">
    <location>
        <begin position="16"/>
        <end position="193"/>
    </location>
</feature>
<evidence type="ECO:0000259" key="1">
    <source>
        <dbReference type="Pfam" id="PF00534"/>
    </source>
</evidence>
<dbReference type="InterPro" id="IPR001296">
    <property type="entry name" value="Glyco_trans_1"/>
</dbReference>
<sequence length="381" mass="41726">MDVAYISNVVYPFNTGGAEKRIHEIATRLSQNGHDVTIYGRHFWDGPQETTHEGVTLRAVAPATDLYTDDRRSITEAIDFAARLAYPLAKRLHANDHDLVVASVFPYFPVLASKLAALGTDTPLVTTWHEVWGDYWEEYLGALAPCGKLVEHLTVNVPQHPIAVSGITADRLAEVGPDRETVEVVPNGIDIDQIRDAPLPDENESFDILFAGRLIADKNVSLLLDAFDRVADEYDATLGIVGDGPESDRLQAQANSLTHADRVSFLGFLDEYEDVLGHMRAADIFASPSTREGFGITYAEAMAADCTVIGAVHPESAASEVIGDAGYLVDPTVESVATELERALSGYRPPIDPRTRAQRYDWDSVTERAAATYERAIEGTW</sequence>
<name>A0ABD5ZBZ1_9EURY</name>
<dbReference type="RefSeq" id="WP_390221951.1">
    <property type="nucleotide sequence ID" value="NZ_JBHTAA010000001.1"/>
</dbReference>
<organism evidence="3 4">
    <name type="scientific">Haloferax namakaokahaiae</name>
    <dbReference type="NCBI Taxonomy" id="1748331"/>
    <lineage>
        <taxon>Archaea</taxon>
        <taxon>Methanobacteriati</taxon>
        <taxon>Methanobacteriota</taxon>
        <taxon>Stenosarchaea group</taxon>
        <taxon>Halobacteria</taxon>
        <taxon>Halobacteriales</taxon>
        <taxon>Haloferacaceae</taxon>
        <taxon>Haloferax</taxon>
    </lineage>
</organism>
<dbReference type="EMBL" id="JBHTAA010000001">
    <property type="protein sequence ID" value="MFC7202655.1"/>
    <property type="molecule type" value="Genomic_DNA"/>
</dbReference>
<dbReference type="Proteomes" id="UP001596481">
    <property type="component" value="Unassembled WGS sequence"/>
</dbReference>
<dbReference type="InterPro" id="IPR050194">
    <property type="entry name" value="Glycosyltransferase_grp1"/>
</dbReference>
<keyword evidence="3" id="KW-0328">Glycosyltransferase</keyword>
<dbReference type="Pfam" id="PF00534">
    <property type="entry name" value="Glycos_transf_1"/>
    <property type="match status" value="1"/>
</dbReference>
<proteinExistence type="predicted"/>
<comment type="caution">
    <text evidence="3">The sequence shown here is derived from an EMBL/GenBank/DDBJ whole genome shotgun (WGS) entry which is preliminary data.</text>
</comment>